<keyword evidence="7" id="KW-1185">Reference proteome</keyword>
<gene>
    <name evidence="6" type="ORF">QO014_001273</name>
</gene>
<keyword evidence="2" id="KW-0813">Transport</keyword>
<proteinExistence type="inferred from homology"/>
<dbReference type="Pfam" id="PF00005">
    <property type="entry name" value="ABC_tran"/>
    <property type="match status" value="1"/>
</dbReference>
<dbReference type="SMART" id="SM00382">
    <property type="entry name" value="AAA"/>
    <property type="match status" value="1"/>
</dbReference>
<keyword evidence="4 6" id="KW-0067">ATP-binding</keyword>
<comment type="similarity">
    <text evidence="1">Belongs to the ABC transporter superfamily.</text>
</comment>
<comment type="caution">
    <text evidence="6">The sequence shown here is derived from an EMBL/GenBank/DDBJ whole genome shotgun (WGS) entry which is preliminary data.</text>
</comment>
<dbReference type="EMBL" id="JAUSVO010000002">
    <property type="protein sequence ID" value="MDQ0436888.1"/>
    <property type="molecule type" value="Genomic_DNA"/>
</dbReference>
<accession>A0ABU0H4U7</accession>
<evidence type="ECO:0000256" key="3">
    <source>
        <dbReference type="ARBA" id="ARBA00022741"/>
    </source>
</evidence>
<organism evidence="6 7">
    <name type="scientific">Kaistia dalseonensis</name>
    <dbReference type="NCBI Taxonomy" id="410840"/>
    <lineage>
        <taxon>Bacteria</taxon>
        <taxon>Pseudomonadati</taxon>
        <taxon>Pseudomonadota</taxon>
        <taxon>Alphaproteobacteria</taxon>
        <taxon>Hyphomicrobiales</taxon>
        <taxon>Kaistiaceae</taxon>
        <taxon>Kaistia</taxon>
    </lineage>
</organism>
<dbReference type="CDD" id="cd03255">
    <property type="entry name" value="ABC_MJ0796_LolCDE_FtsE"/>
    <property type="match status" value="1"/>
</dbReference>
<evidence type="ECO:0000256" key="1">
    <source>
        <dbReference type="ARBA" id="ARBA00005417"/>
    </source>
</evidence>
<dbReference type="PANTHER" id="PTHR24220:SF659">
    <property type="entry name" value="TRANSPORTER, PUTATIVE-RELATED"/>
    <property type="match status" value="1"/>
</dbReference>
<dbReference type="Gene3D" id="3.40.50.300">
    <property type="entry name" value="P-loop containing nucleotide triphosphate hydrolases"/>
    <property type="match status" value="1"/>
</dbReference>
<dbReference type="InterPro" id="IPR017911">
    <property type="entry name" value="MacB-like_ATP-bd"/>
</dbReference>
<evidence type="ECO:0000259" key="5">
    <source>
        <dbReference type="PROSITE" id="PS50893"/>
    </source>
</evidence>
<dbReference type="InterPro" id="IPR017871">
    <property type="entry name" value="ABC_transporter-like_CS"/>
</dbReference>
<protein>
    <submittedName>
        <fullName evidence="6">ABC transport system ATP-binding protein</fullName>
    </submittedName>
</protein>
<reference evidence="6 7" key="1">
    <citation type="submission" date="2023-07" db="EMBL/GenBank/DDBJ databases">
        <title>Genomic Encyclopedia of Type Strains, Phase IV (KMG-IV): sequencing the most valuable type-strain genomes for metagenomic binning, comparative biology and taxonomic classification.</title>
        <authorList>
            <person name="Goeker M."/>
        </authorList>
    </citation>
    <scope>NUCLEOTIDE SEQUENCE [LARGE SCALE GENOMIC DNA]</scope>
    <source>
        <strain evidence="6 7">B6-8</strain>
    </source>
</reference>
<dbReference type="PROSITE" id="PS00211">
    <property type="entry name" value="ABC_TRANSPORTER_1"/>
    <property type="match status" value="1"/>
</dbReference>
<dbReference type="SUPFAM" id="SSF52540">
    <property type="entry name" value="P-loop containing nucleoside triphosphate hydrolases"/>
    <property type="match status" value="1"/>
</dbReference>
<evidence type="ECO:0000256" key="4">
    <source>
        <dbReference type="ARBA" id="ARBA00022840"/>
    </source>
</evidence>
<dbReference type="InterPro" id="IPR027417">
    <property type="entry name" value="P-loop_NTPase"/>
</dbReference>
<dbReference type="RefSeq" id="WP_266347830.1">
    <property type="nucleotide sequence ID" value="NZ_JAPKNG010000002.1"/>
</dbReference>
<dbReference type="InterPro" id="IPR015854">
    <property type="entry name" value="ABC_transpr_LolD-like"/>
</dbReference>
<sequence>MVDPAPLPQAAIALSDVDLSLGSGAARVHILKKVGLSVLAGETVSLVGPSGSGKSTLLMTMAGLERIDSGRLTVAGVDLGTLNEDGLARFRGAHVGIIFQSFHLIPNMTALENVAVPLELAGKRDAFERAREELQLVGLGHRVDHYPTALSGGEQQRVAIARALVARPAILFADEPTGNLDETTGRQIADLLFQTASERGMTLVLVTHDLALADRCDRVVRIHSGIIDPLAETSHRRSAAE</sequence>
<dbReference type="PROSITE" id="PS50893">
    <property type="entry name" value="ABC_TRANSPORTER_2"/>
    <property type="match status" value="1"/>
</dbReference>
<dbReference type="Proteomes" id="UP001241603">
    <property type="component" value="Unassembled WGS sequence"/>
</dbReference>
<dbReference type="InterPro" id="IPR003439">
    <property type="entry name" value="ABC_transporter-like_ATP-bd"/>
</dbReference>
<evidence type="ECO:0000313" key="6">
    <source>
        <dbReference type="EMBL" id="MDQ0436888.1"/>
    </source>
</evidence>
<evidence type="ECO:0000313" key="7">
    <source>
        <dbReference type="Proteomes" id="UP001241603"/>
    </source>
</evidence>
<dbReference type="GO" id="GO:0005524">
    <property type="term" value="F:ATP binding"/>
    <property type="evidence" value="ECO:0007669"/>
    <property type="project" value="UniProtKB-KW"/>
</dbReference>
<dbReference type="InterPro" id="IPR003593">
    <property type="entry name" value="AAA+_ATPase"/>
</dbReference>
<keyword evidence="3" id="KW-0547">Nucleotide-binding</keyword>
<dbReference type="PANTHER" id="PTHR24220">
    <property type="entry name" value="IMPORT ATP-BINDING PROTEIN"/>
    <property type="match status" value="1"/>
</dbReference>
<name>A0ABU0H4U7_9HYPH</name>
<evidence type="ECO:0000256" key="2">
    <source>
        <dbReference type="ARBA" id="ARBA00022448"/>
    </source>
</evidence>
<feature type="domain" description="ABC transporter" evidence="5">
    <location>
        <begin position="12"/>
        <end position="241"/>
    </location>
</feature>